<dbReference type="AlphaFoldDB" id="A0A2S7IUI1"/>
<keyword evidence="2" id="KW-1185">Reference proteome</keyword>
<protein>
    <submittedName>
        <fullName evidence="1">Uncharacterized protein</fullName>
    </submittedName>
</protein>
<dbReference type="OrthoDB" id="8480180at2"/>
<dbReference type="RefSeq" id="WP_104757513.1">
    <property type="nucleotide sequence ID" value="NZ_PTRC01000053.1"/>
</dbReference>
<comment type="caution">
    <text evidence="1">The sequence shown here is derived from an EMBL/GenBank/DDBJ whole genome shotgun (WGS) entry which is preliminary data.</text>
</comment>
<organism evidence="1 2">
    <name type="scientific">Brucella oryzae</name>
    <dbReference type="NCBI Taxonomy" id="335286"/>
    <lineage>
        <taxon>Bacteria</taxon>
        <taxon>Pseudomonadati</taxon>
        <taxon>Pseudomonadota</taxon>
        <taxon>Alphaproteobacteria</taxon>
        <taxon>Hyphomicrobiales</taxon>
        <taxon>Brucellaceae</taxon>
        <taxon>Brucella/Ochrobactrum group</taxon>
        <taxon>Brucella</taxon>
    </lineage>
</organism>
<sequence>MEIIIVTLLGFGAYKLYKFGKFRLGLEFVRAYMFLEMWSEGATPDDANFLISRAIFDPDQTIIRNASIMAAVQCREVHGGRMLPLIRYAYRNGLRNELPFLFRDIASAVPMQASVVSTYSKQRVNRTTTRTKDDENVKTCTNYSEYREEFLKILKTYFTEQADVERCVNAIPDTRIRSGYEKGLQPAVIAMQYRDFLADTFLASDVRR</sequence>
<evidence type="ECO:0000313" key="2">
    <source>
        <dbReference type="Proteomes" id="UP000238493"/>
    </source>
</evidence>
<dbReference type="EMBL" id="PTRC01000053">
    <property type="protein sequence ID" value="PQA71659.1"/>
    <property type="molecule type" value="Genomic_DNA"/>
</dbReference>
<name>A0A2S7IUI1_9HYPH</name>
<evidence type="ECO:0000313" key="1">
    <source>
        <dbReference type="EMBL" id="PQA71659.1"/>
    </source>
</evidence>
<accession>A0A2S7IUI1</accession>
<dbReference type="Proteomes" id="UP000238493">
    <property type="component" value="Unassembled WGS sequence"/>
</dbReference>
<reference evidence="1 2" key="1">
    <citation type="submission" date="2018-02" db="EMBL/GenBank/DDBJ databases">
        <title>Draft genome sequence of Ochrobactrum oryzae found in Brazil.</title>
        <authorList>
            <person name="Cerdeira L."/>
            <person name="Andrade F."/>
            <person name="Zacariotto T."/>
            <person name="Barbosa B."/>
            <person name="Santos S."/>
            <person name="Cassetari V."/>
            <person name="Lincopan N."/>
        </authorList>
    </citation>
    <scope>NUCLEOTIDE SEQUENCE [LARGE SCALE GENOMIC DNA]</scope>
    <source>
        <strain evidence="1 2">OA447</strain>
    </source>
</reference>
<gene>
    <name evidence="1" type="ORF">C3731_20840</name>
</gene>
<proteinExistence type="predicted"/>